<name>A0A949X5I0_9CLOT</name>
<organism evidence="1 2">
    <name type="scientific">Clostridium thailandense</name>
    <dbReference type="NCBI Taxonomy" id="2794346"/>
    <lineage>
        <taxon>Bacteria</taxon>
        <taxon>Bacillati</taxon>
        <taxon>Bacillota</taxon>
        <taxon>Clostridia</taxon>
        <taxon>Eubacteriales</taxon>
        <taxon>Clostridiaceae</taxon>
        <taxon>Clostridium</taxon>
    </lineage>
</organism>
<dbReference type="RefSeq" id="WP_218322737.1">
    <property type="nucleotide sequence ID" value="NZ_JAEEGC010000132.1"/>
</dbReference>
<evidence type="ECO:0000313" key="2">
    <source>
        <dbReference type="Proteomes" id="UP000694308"/>
    </source>
</evidence>
<keyword evidence="2" id="KW-1185">Reference proteome</keyword>
<sequence length="90" mass="10252">MKYIEDVLEDIKQIDGPSGKLRDRILDAYDGYEYNGVSEISIDRYIKEDTMKAKAYRIGANYPGSPKIIALIDDGKDHYVSTVIDAYIKE</sequence>
<protein>
    <submittedName>
        <fullName evidence="1">Uncharacterized protein</fullName>
    </submittedName>
</protein>
<dbReference type="EMBL" id="JAEEGC010000132">
    <property type="protein sequence ID" value="MBV7275688.1"/>
    <property type="molecule type" value="Genomic_DNA"/>
</dbReference>
<proteinExistence type="predicted"/>
<dbReference type="Proteomes" id="UP000694308">
    <property type="component" value="Unassembled WGS sequence"/>
</dbReference>
<accession>A0A949X5I0</accession>
<gene>
    <name evidence="1" type="ORF">I6U48_22585</name>
</gene>
<evidence type="ECO:0000313" key="1">
    <source>
        <dbReference type="EMBL" id="MBV7275688.1"/>
    </source>
</evidence>
<comment type="caution">
    <text evidence="1">The sequence shown here is derived from an EMBL/GenBank/DDBJ whole genome shotgun (WGS) entry which is preliminary data.</text>
</comment>
<dbReference type="AlphaFoldDB" id="A0A949X5I0"/>
<reference evidence="1" key="1">
    <citation type="submission" date="2020-12" db="EMBL/GenBank/DDBJ databases">
        <title>Clostridium thailandense sp. nov., a novel acetogenic bacterium isolated from peat land soil in Thailand.</title>
        <authorList>
            <person name="Chaikitkaew S."/>
            <person name="Birkeland N.K."/>
        </authorList>
    </citation>
    <scope>NUCLEOTIDE SEQUENCE</scope>
    <source>
        <strain evidence="1">PL3</strain>
    </source>
</reference>